<gene>
    <name evidence="1" type="ORF">AB205_0022530</name>
</gene>
<proteinExistence type="predicted"/>
<dbReference type="OrthoDB" id="9907178at2759"/>
<accession>A0A2G9QHF6</accession>
<keyword evidence="2" id="KW-1185">Reference proteome</keyword>
<organism evidence="1 2">
    <name type="scientific">Aquarana catesbeiana</name>
    <name type="common">American bullfrog</name>
    <name type="synonym">Rana catesbeiana</name>
    <dbReference type="NCBI Taxonomy" id="8400"/>
    <lineage>
        <taxon>Eukaryota</taxon>
        <taxon>Metazoa</taxon>
        <taxon>Chordata</taxon>
        <taxon>Craniata</taxon>
        <taxon>Vertebrata</taxon>
        <taxon>Euteleostomi</taxon>
        <taxon>Amphibia</taxon>
        <taxon>Batrachia</taxon>
        <taxon>Anura</taxon>
        <taxon>Neobatrachia</taxon>
        <taxon>Ranoidea</taxon>
        <taxon>Ranidae</taxon>
        <taxon>Aquarana</taxon>
    </lineage>
</organism>
<evidence type="ECO:0008006" key="3">
    <source>
        <dbReference type="Google" id="ProtNLM"/>
    </source>
</evidence>
<evidence type="ECO:0000313" key="1">
    <source>
        <dbReference type="EMBL" id="PIO15020.1"/>
    </source>
</evidence>
<sequence length="92" mass="9985">TSDYCYTSDKVECTGDEMKCGLMARRLSGTVTKNDSLRGCATRSYCEIFGNQMTTIQELNVDSKMFCSDGAADLHVGLLGSAVAILLTKLLF</sequence>
<dbReference type="AlphaFoldDB" id="A0A2G9QHF6"/>
<dbReference type="Proteomes" id="UP000228934">
    <property type="component" value="Unassembled WGS sequence"/>
</dbReference>
<evidence type="ECO:0000313" key="2">
    <source>
        <dbReference type="Proteomes" id="UP000228934"/>
    </source>
</evidence>
<protein>
    <recommendedName>
        <fullName evidence="3">UPAR/Ly6 domain-containing protein</fullName>
    </recommendedName>
</protein>
<dbReference type="EMBL" id="KV990326">
    <property type="protein sequence ID" value="PIO15020.1"/>
    <property type="molecule type" value="Genomic_DNA"/>
</dbReference>
<name>A0A2G9QHF6_AQUCT</name>
<feature type="non-terminal residue" evidence="1">
    <location>
        <position position="1"/>
    </location>
</feature>
<reference evidence="2" key="1">
    <citation type="journal article" date="2017" name="Nat. Commun.">
        <title>The North American bullfrog draft genome provides insight into hormonal regulation of long noncoding RNA.</title>
        <authorList>
            <person name="Hammond S.A."/>
            <person name="Warren R.L."/>
            <person name="Vandervalk B.P."/>
            <person name="Kucuk E."/>
            <person name="Khan H."/>
            <person name="Gibb E.A."/>
            <person name="Pandoh P."/>
            <person name="Kirk H."/>
            <person name="Zhao Y."/>
            <person name="Jones M."/>
            <person name="Mungall A.J."/>
            <person name="Coope R."/>
            <person name="Pleasance S."/>
            <person name="Moore R.A."/>
            <person name="Holt R.A."/>
            <person name="Round J.M."/>
            <person name="Ohora S."/>
            <person name="Walle B.V."/>
            <person name="Veldhoen N."/>
            <person name="Helbing C.C."/>
            <person name="Birol I."/>
        </authorList>
    </citation>
    <scope>NUCLEOTIDE SEQUENCE [LARGE SCALE GENOMIC DNA]</scope>
</reference>